<dbReference type="SUPFAM" id="SSF81301">
    <property type="entry name" value="Nucleotidyltransferase"/>
    <property type="match status" value="1"/>
</dbReference>
<dbReference type="OrthoDB" id="407432at2759"/>
<dbReference type="PANTHER" id="PTHR12271">
    <property type="entry name" value="POLY A POLYMERASE CID PAP -RELATED"/>
    <property type="match status" value="1"/>
</dbReference>
<dbReference type="Gene3D" id="3.30.460.10">
    <property type="entry name" value="Beta Polymerase, domain 2"/>
    <property type="match status" value="1"/>
</dbReference>
<dbReference type="Proteomes" id="UP000053097">
    <property type="component" value="Unassembled WGS sequence"/>
</dbReference>
<sequence>MTLLKAIQLTESELPTRYDVICNNVENMFKYIFPQCKLHRFGSTMAGLGLKQSDLDMYLYIGDTEFAQAILNKLKEELLTYRWPNIFSKIETISKTRAPIIKFIYAPTNVSCDITFKNSYGIYKTRFLKFCASYDARVKPLMLLIKYWAREYKVTGHGKTGKIPNYGPMCVIIFYLQTIGVLPTLVELRKNCTPTIINGWQVNFDEKYKNLALPTNNQSIVDLLYGFFHFVYKNFASPIDENSCGVLSLLDGKRYIKRNFDEVDNLPNYMYYYKVHVLRNNGDKIRTRNGIAVQDPIELSQNAIISAKESTLEHFRSVCGYTIKRIENTKHKPCKNVLKAILEGSLPRRKLVLKHKIDLKPLLNIELSADFDNRADICNKQYKKDNTYYWVVRKVISFFQGKMKGGFIIFRINFIQ</sequence>
<dbReference type="AlphaFoldDB" id="A0A026X2U0"/>
<dbReference type="SUPFAM" id="SSF81631">
    <property type="entry name" value="PAP/OAS1 substrate-binding domain"/>
    <property type="match status" value="1"/>
</dbReference>
<gene>
    <name evidence="2" type="ORF">X777_10217</name>
</gene>
<feature type="domain" description="Poly(A) RNA polymerase mitochondrial-like central palm" evidence="1">
    <location>
        <begin position="2"/>
        <end position="130"/>
    </location>
</feature>
<dbReference type="GO" id="GO:0031123">
    <property type="term" value="P:RNA 3'-end processing"/>
    <property type="evidence" value="ECO:0007669"/>
    <property type="project" value="TreeGrafter"/>
</dbReference>
<reference evidence="2 3" key="1">
    <citation type="journal article" date="2014" name="Curr. Biol.">
        <title>The genome of the clonal raider ant Cerapachys biroi.</title>
        <authorList>
            <person name="Oxley P.R."/>
            <person name="Ji L."/>
            <person name="Fetter-Pruneda I."/>
            <person name="McKenzie S.K."/>
            <person name="Li C."/>
            <person name="Hu H."/>
            <person name="Zhang G."/>
            <person name="Kronauer D.J."/>
        </authorList>
    </citation>
    <scope>NUCLEOTIDE SEQUENCE [LARGE SCALE GENOMIC DNA]</scope>
</reference>
<dbReference type="STRING" id="2015173.A0A026X2U0"/>
<organism evidence="2 3">
    <name type="scientific">Ooceraea biroi</name>
    <name type="common">Clonal raider ant</name>
    <name type="synonym">Cerapachys biroi</name>
    <dbReference type="NCBI Taxonomy" id="2015173"/>
    <lineage>
        <taxon>Eukaryota</taxon>
        <taxon>Metazoa</taxon>
        <taxon>Ecdysozoa</taxon>
        <taxon>Arthropoda</taxon>
        <taxon>Hexapoda</taxon>
        <taxon>Insecta</taxon>
        <taxon>Pterygota</taxon>
        <taxon>Neoptera</taxon>
        <taxon>Endopterygota</taxon>
        <taxon>Hymenoptera</taxon>
        <taxon>Apocrita</taxon>
        <taxon>Aculeata</taxon>
        <taxon>Formicoidea</taxon>
        <taxon>Formicidae</taxon>
        <taxon>Dorylinae</taxon>
        <taxon>Ooceraea</taxon>
    </lineage>
</organism>
<keyword evidence="3" id="KW-1185">Reference proteome</keyword>
<dbReference type="InterPro" id="IPR043519">
    <property type="entry name" value="NT_sf"/>
</dbReference>
<dbReference type="CDD" id="cd05402">
    <property type="entry name" value="NT_PAP_TUTase"/>
    <property type="match status" value="1"/>
</dbReference>
<proteinExistence type="predicted"/>
<dbReference type="GO" id="GO:1990817">
    <property type="term" value="F:poly(A) RNA polymerase activity"/>
    <property type="evidence" value="ECO:0007669"/>
    <property type="project" value="TreeGrafter"/>
</dbReference>
<accession>A0A026X2U0</accession>
<dbReference type="Pfam" id="PF22600">
    <property type="entry name" value="MTPAP-like_central"/>
    <property type="match status" value="1"/>
</dbReference>
<dbReference type="EMBL" id="KK107020">
    <property type="protein sequence ID" value="EZA62587.1"/>
    <property type="molecule type" value="Genomic_DNA"/>
</dbReference>
<evidence type="ECO:0000313" key="2">
    <source>
        <dbReference type="EMBL" id="EZA62587.1"/>
    </source>
</evidence>
<dbReference type="Gene3D" id="1.10.1410.10">
    <property type="match status" value="1"/>
</dbReference>
<name>A0A026X2U0_OOCBI</name>
<evidence type="ECO:0000313" key="3">
    <source>
        <dbReference type="Proteomes" id="UP000053097"/>
    </source>
</evidence>
<dbReference type="InterPro" id="IPR054708">
    <property type="entry name" value="MTPAP-like_central"/>
</dbReference>
<protein>
    <submittedName>
        <fullName evidence="2">Speckle targeted PIP5K1A-regulated poly(A) polymerase</fullName>
    </submittedName>
</protein>
<dbReference type="PANTHER" id="PTHR12271:SF127">
    <property type="entry name" value="SPECKLE TARGETED PIP5K1A-REGULATED POLY(A) POLYMERASE"/>
    <property type="match status" value="1"/>
</dbReference>
<dbReference type="OMA" id="KTWLERC"/>
<evidence type="ECO:0000259" key="1">
    <source>
        <dbReference type="Pfam" id="PF22600"/>
    </source>
</evidence>